<sequence length="123" mass="13640">MSSENNVSFDPRALRVQLDLNQQEFWSAIGVTQSGGSRYENDRRIPKPVMELLRLRYQLGIKLDGITTDNAPVVKAIASGELDTESMRSNVERIQTLLRASENLAREAAKLSAAAEALLNQPN</sequence>
<dbReference type="InterPro" id="IPR055172">
    <property type="entry name" value="HTH_RsaL-like"/>
</dbReference>
<organism evidence="3 4">
    <name type="scientific">Paludibacterium purpuratum</name>
    <dbReference type="NCBI Taxonomy" id="1144873"/>
    <lineage>
        <taxon>Bacteria</taxon>
        <taxon>Pseudomonadati</taxon>
        <taxon>Pseudomonadota</taxon>
        <taxon>Betaproteobacteria</taxon>
        <taxon>Neisseriales</taxon>
        <taxon>Chromobacteriaceae</taxon>
        <taxon>Paludibacterium</taxon>
    </lineage>
</organism>
<gene>
    <name evidence="3" type="ORF">DFP86_102253</name>
</gene>
<dbReference type="Gene3D" id="1.10.260.40">
    <property type="entry name" value="lambda repressor-like DNA-binding domains"/>
    <property type="match status" value="1"/>
</dbReference>
<feature type="coiled-coil region" evidence="1">
    <location>
        <begin position="94"/>
        <end position="121"/>
    </location>
</feature>
<dbReference type="Pfam" id="PF22495">
    <property type="entry name" value="HTH_92"/>
    <property type="match status" value="1"/>
</dbReference>
<dbReference type="PROSITE" id="PS50943">
    <property type="entry name" value="HTH_CROC1"/>
    <property type="match status" value="1"/>
</dbReference>
<dbReference type="GO" id="GO:0003677">
    <property type="term" value="F:DNA binding"/>
    <property type="evidence" value="ECO:0007669"/>
    <property type="project" value="InterPro"/>
</dbReference>
<dbReference type="AlphaFoldDB" id="A0A4V3DVS8"/>
<dbReference type="RefSeq" id="WP_208108217.1">
    <property type="nucleotide sequence ID" value="NZ_SNZP01000002.1"/>
</dbReference>
<feature type="domain" description="HTH cro/C1-type" evidence="2">
    <location>
        <begin position="12"/>
        <end position="66"/>
    </location>
</feature>
<keyword evidence="4" id="KW-1185">Reference proteome</keyword>
<evidence type="ECO:0000313" key="4">
    <source>
        <dbReference type="Proteomes" id="UP000295611"/>
    </source>
</evidence>
<comment type="caution">
    <text evidence="3">The sequence shown here is derived from an EMBL/GenBank/DDBJ whole genome shotgun (WGS) entry which is preliminary data.</text>
</comment>
<proteinExistence type="predicted"/>
<dbReference type="Proteomes" id="UP000295611">
    <property type="component" value="Unassembled WGS sequence"/>
</dbReference>
<accession>A0A4V3DVS8</accession>
<dbReference type="SUPFAM" id="SSF47413">
    <property type="entry name" value="lambda repressor-like DNA-binding domains"/>
    <property type="match status" value="1"/>
</dbReference>
<dbReference type="CDD" id="cd00093">
    <property type="entry name" value="HTH_XRE"/>
    <property type="match status" value="1"/>
</dbReference>
<dbReference type="EMBL" id="SNZP01000002">
    <property type="protein sequence ID" value="TDR82139.1"/>
    <property type="molecule type" value="Genomic_DNA"/>
</dbReference>
<protein>
    <recommendedName>
        <fullName evidence="2">HTH cro/C1-type domain-containing protein</fullName>
    </recommendedName>
</protein>
<evidence type="ECO:0000259" key="2">
    <source>
        <dbReference type="PROSITE" id="PS50943"/>
    </source>
</evidence>
<name>A0A4V3DVS8_9NEIS</name>
<dbReference type="InterPro" id="IPR010982">
    <property type="entry name" value="Lambda_DNA-bd_dom_sf"/>
</dbReference>
<keyword evidence="1" id="KW-0175">Coiled coil</keyword>
<dbReference type="InterPro" id="IPR001387">
    <property type="entry name" value="Cro/C1-type_HTH"/>
</dbReference>
<reference evidence="3 4" key="1">
    <citation type="submission" date="2019-03" db="EMBL/GenBank/DDBJ databases">
        <title>Genomic Encyclopedia of Type Strains, Phase III (KMG-III): the genomes of soil and plant-associated and newly described type strains.</title>
        <authorList>
            <person name="Whitman W."/>
        </authorList>
    </citation>
    <scope>NUCLEOTIDE SEQUENCE [LARGE SCALE GENOMIC DNA]</scope>
    <source>
        <strain evidence="3 4">CECT 8976</strain>
    </source>
</reference>
<evidence type="ECO:0000313" key="3">
    <source>
        <dbReference type="EMBL" id="TDR82139.1"/>
    </source>
</evidence>
<evidence type="ECO:0000256" key="1">
    <source>
        <dbReference type="SAM" id="Coils"/>
    </source>
</evidence>